<dbReference type="GO" id="GO:0016874">
    <property type="term" value="F:ligase activity"/>
    <property type="evidence" value="ECO:0007669"/>
    <property type="project" value="UniProtKB-KW"/>
</dbReference>
<name>A0A2I0A1P8_9ASPA</name>
<evidence type="ECO:0000256" key="3">
    <source>
        <dbReference type="ARBA" id="ARBA00022679"/>
    </source>
</evidence>
<feature type="compositionally biased region" description="Low complexity" evidence="9">
    <location>
        <begin position="130"/>
        <end position="144"/>
    </location>
</feature>
<dbReference type="Proteomes" id="UP000236161">
    <property type="component" value="Unassembled WGS sequence"/>
</dbReference>
<feature type="compositionally biased region" description="Low complexity" evidence="9">
    <location>
        <begin position="171"/>
        <end position="185"/>
    </location>
</feature>
<evidence type="ECO:0000313" key="11">
    <source>
        <dbReference type="EMBL" id="PKA49470.1"/>
    </source>
</evidence>
<dbReference type="STRING" id="1088818.A0A2I0A1P8"/>
<evidence type="ECO:0000256" key="9">
    <source>
        <dbReference type="SAM" id="MobiDB-lite"/>
    </source>
</evidence>
<dbReference type="PANTHER" id="PTHR22937:SF136">
    <property type="entry name" value="RING-TYPE E3 UBIQUITIN TRANSFERASE"/>
    <property type="match status" value="1"/>
</dbReference>
<dbReference type="InterPro" id="IPR045191">
    <property type="entry name" value="MBR1/2-like"/>
</dbReference>
<evidence type="ECO:0000256" key="4">
    <source>
        <dbReference type="ARBA" id="ARBA00022723"/>
    </source>
</evidence>
<dbReference type="Pfam" id="PF13639">
    <property type="entry name" value="zf-RING_2"/>
    <property type="match status" value="1"/>
</dbReference>
<dbReference type="AlphaFoldDB" id="A0A2I0A1P8"/>
<dbReference type="GO" id="GO:0061630">
    <property type="term" value="F:ubiquitin protein ligase activity"/>
    <property type="evidence" value="ECO:0007669"/>
    <property type="project" value="UniProtKB-EC"/>
</dbReference>
<keyword evidence="4" id="KW-0479">Metal-binding</keyword>
<feature type="region of interest" description="Disordered" evidence="9">
    <location>
        <begin position="171"/>
        <end position="231"/>
    </location>
</feature>
<protein>
    <recommendedName>
        <fullName evidence="2">RING-type E3 ubiquitin transferase</fullName>
        <ecNumber evidence="2">2.3.2.27</ecNumber>
    </recommendedName>
</protein>
<dbReference type="PANTHER" id="PTHR22937">
    <property type="entry name" value="E3 UBIQUITIN-PROTEIN LIGASE RNF165"/>
    <property type="match status" value="1"/>
</dbReference>
<dbReference type="SMART" id="SM00184">
    <property type="entry name" value="RING"/>
    <property type="match status" value="1"/>
</dbReference>
<evidence type="ECO:0000256" key="1">
    <source>
        <dbReference type="ARBA" id="ARBA00000900"/>
    </source>
</evidence>
<evidence type="ECO:0000256" key="8">
    <source>
        <dbReference type="PROSITE-ProRule" id="PRU00175"/>
    </source>
</evidence>
<evidence type="ECO:0000256" key="5">
    <source>
        <dbReference type="ARBA" id="ARBA00022771"/>
    </source>
</evidence>
<comment type="catalytic activity">
    <reaction evidence="1">
        <text>S-ubiquitinyl-[E2 ubiquitin-conjugating enzyme]-L-cysteine + [acceptor protein]-L-lysine = [E2 ubiquitin-conjugating enzyme]-L-cysteine + N(6)-ubiquitinyl-[acceptor protein]-L-lysine.</text>
        <dbReference type="EC" id="2.3.2.27"/>
    </reaction>
</comment>
<keyword evidence="6" id="KW-0833">Ubl conjugation pathway</keyword>
<evidence type="ECO:0000256" key="6">
    <source>
        <dbReference type="ARBA" id="ARBA00022786"/>
    </source>
</evidence>
<feature type="domain" description="RING-type" evidence="10">
    <location>
        <begin position="424"/>
        <end position="465"/>
    </location>
</feature>
<keyword evidence="11" id="KW-0436">Ligase</keyword>
<evidence type="ECO:0000259" key="10">
    <source>
        <dbReference type="PROSITE" id="PS50089"/>
    </source>
</evidence>
<keyword evidence="7" id="KW-0862">Zinc</keyword>
<gene>
    <name evidence="11" type="primary">BB</name>
    <name evidence="11" type="ORF">AXF42_Ash016659</name>
</gene>
<feature type="region of interest" description="Disordered" evidence="9">
    <location>
        <begin position="117"/>
        <end position="147"/>
    </location>
</feature>
<keyword evidence="5 8" id="KW-0863">Zinc-finger</keyword>
<dbReference type="Gene3D" id="3.30.40.10">
    <property type="entry name" value="Zinc/RING finger domain, C3HC4 (zinc finger)"/>
    <property type="match status" value="1"/>
</dbReference>
<evidence type="ECO:0000256" key="7">
    <source>
        <dbReference type="ARBA" id="ARBA00022833"/>
    </source>
</evidence>
<reference evidence="11 12" key="1">
    <citation type="journal article" date="2017" name="Nature">
        <title>The Apostasia genome and the evolution of orchids.</title>
        <authorList>
            <person name="Zhang G.Q."/>
            <person name="Liu K.W."/>
            <person name="Li Z."/>
            <person name="Lohaus R."/>
            <person name="Hsiao Y.Y."/>
            <person name="Niu S.C."/>
            <person name="Wang J.Y."/>
            <person name="Lin Y.C."/>
            <person name="Xu Q."/>
            <person name="Chen L.J."/>
            <person name="Yoshida K."/>
            <person name="Fujiwara S."/>
            <person name="Wang Z.W."/>
            <person name="Zhang Y.Q."/>
            <person name="Mitsuda N."/>
            <person name="Wang M."/>
            <person name="Liu G.H."/>
            <person name="Pecoraro L."/>
            <person name="Huang H.X."/>
            <person name="Xiao X.J."/>
            <person name="Lin M."/>
            <person name="Wu X.Y."/>
            <person name="Wu W.L."/>
            <person name="Chen Y.Y."/>
            <person name="Chang S.B."/>
            <person name="Sakamoto S."/>
            <person name="Ohme-Takagi M."/>
            <person name="Yagi M."/>
            <person name="Zeng S.J."/>
            <person name="Shen C.Y."/>
            <person name="Yeh C.M."/>
            <person name="Luo Y.B."/>
            <person name="Tsai W.C."/>
            <person name="Van de Peer Y."/>
            <person name="Liu Z.J."/>
        </authorList>
    </citation>
    <scope>NUCLEOTIDE SEQUENCE [LARGE SCALE GENOMIC DNA]</scope>
    <source>
        <strain evidence="12">cv. Shenzhen</strain>
        <tissue evidence="11">Stem</tissue>
    </source>
</reference>
<dbReference type="EC" id="2.3.2.27" evidence="2"/>
<dbReference type="PROSITE" id="PS50089">
    <property type="entry name" value="ZF_RING_2"/>
    <property type="match status" value="1"/>
</dbReference>
<dbReference type="InterPro" id="IPR001841">
    <property type="entry name" value="Znf_RING"/>
</dbReference>
<feature type="compositionally biased region" description="Low complexity" evidence="9">
    <location>
        <begin position="68"/>
        <end position="77"/>
    </location>
</feature>
<keyword evidence="12" id="KW-1185">Reference proteome</keyword>
<evidence type="ECO:0000256" key="2">
    <source>
        <dbReference type="ARBA" id="ARBA00012483"/>
    </source>
</evidence>
<keyword evidence="3" id="KW-0808">Transferase</keyword>
<feature type="region of interest" description="Disordered" evidence="9">
    <location>
        <begin position="42"/>
        <end position="77"/>
    </location>
</feature>
<sequence>MDGYTGKRRIGELGLSRNSALSFRDPNHEERSFQHSNRIRCSTRHNSMKSIQNNSTEKSKYTKPPFQSSNSALASSSSFSSTKMFRKSYNEHRNQASVDSKEELYWDLNEREVETEDLDGHGKPTLQGYSTISTDTPSSSNDSSAMRNGKQINQRFITSTVQDAASSFLRRSCGSRSGSQSSFSGHNRRAVSVSREVQDREGSSNPVISPPEYQLKKEGSSKSRIQSGRDAAISVRTRRVSFTGENSRMRSSESEIENNVQLREHIPHEQLPHAPPSSLVVVHGNRSRALSIERPSAFHDASCAGRPGSSSSSSRNRSISLSECAQVLLAFERIEQNDLTYEELVVLEANLLSGWLNFYDQHRDLRLDIDNMSYEELLELEEKMGTVSTALSEEALSKCLKISTYRPSFSFPGIPLHGDCDTKCSICQEDYVTGEEVGRLTCDHRYHVECIQQWLRLKNLCPICKAPAASSKQELHH</sequence>
<proteinExistence type="predicted"/>
<organism evidence="11 12">
    <name type="scientific">Apostasia shenzhenica</name>
    <dbReference type="NCBI Taxonomy" id="1088818"/>
    <lineage>
        <taxon>Eukaryota</taxon>
        <taxon>Viridiplantae</taxon>
        <taxon>Streptophyta</taxon>
        <taxon>Embryophyta</taxon>
        <taxon>Tracheophyta</taxon>
        <taxon>Spermatophyta</taxon>
        <taxon>Magnoliopsida</taxon>
        <taxon>Liliopsida</taxon>
        <taxon>Asparagales</taxon>
        <taxon>Orchidaceae</taxon>
        <taxon>Apostasioideae</taxon>
        <taxon>Apostasia</taxon>
    </lineage>
</organism>
<dbReference type="InterPro" id="IPR013083">
    <property type="entry name" value="Znf_RING/FYVE/PHD"/>
</dbReference>
<dbReference type="OrthoDB" id="8062037at2759"/>
<dbReference type="GO" id="GO:0008270">
    <property type="term" value="F:zinc ion binding"/>
    <property type="evidence" value="ECO:0007669"/>
    <property type="project" value="UniProtKB-KW"/>
</dbReference>
<accession>A0A2I0A1P8</accession>
<evidence type="ECO:0000313" key="12">
    <source>
        <dbReference type="Proteomes" id="UP000236161"/>
    </source>
</evidence>
<dbReference type="EMBL" id="KZ452038">
    <property type="protein sequence ID" value="PKA49470.1"/>
    <property type="molecule type" value="Genomic_DNA"/>
</dbReference>
<dbReference type="SUPFAM" id="SSF57850">
    <property type="entry name" value="RING/U-box"/>
    <property type="match status" value="1"/>
</dbReference>